<sequence>MAVLAFSGSQTYPQCTNFFKGCHYTATSNTCGAKQSCGLNGCGGVFNLDNGKAYCSQNFIGCECQSNPGTCGQPQSCDKNNCAGAFQGNTPTPVCTDFFQGCQCVATSNTCGAKQSCDLNGCAGGYDSSGVARCQGKFQGCACNPTSNTCGTAQNCDLNGCKGSFDSNSNTARCRGNFTGCVCKPVPVSRSLNFIINSSSRTDIHLRHQKSCSINGCNGGFDSSGNIVCKGNFYGCPCIPDPIWLPAPTTFPNDPDPPASTLPPLVQPWYCLGVQEQDYSNAEHDTPSYWLAARNRNTGHTDNGYGTGTGYSARDLCRKTLGGATVIRNGDPMTQCSGYGIALWNSRSCRTHCASLGDKEKCFEPGTDGIQYNSISADLICDRALP</sequence>
<reference evidence="1 2" key="1">
    <citation type="journal article" date="2011" name="Genome Biol.">
        <title>Comparative genome sequence analysis underscores mycoparasitism as the ancestral life style of Trichoderma.</title>
        <authorList>
            <person name="Kubicek C.P."/>
            <person name="Herrera-Estrella A."/>
            <person name="Seidl-Seiboth V."/>
            <person name="Martinez D.A."/>
            <person name="Druzhinina I.S."/>
            <person name="Thon M."/>
            <person name="Zeilinger S."/>
            <person name="Casas-Flores S."/>
            <person name="Horwitz B.A."/>
            <person name="Mukherjee P.K."/>
            <person name="Mukherjee M."/>
            <person name="Kredics L."/>
            <person name="Alcaraz L.D."/>
            <person name="Aerts A."/>
            <person name="Antal Z."/>
            <person name="Atanasova L."/>
            <person name="Cervantes-Badillo M.G."/>
            <person name="Challacombe J."/>
            <person name="Chertkov O."/>
            <person name="McCluskey K."/>
            <person name="Coulpier F."/>
            <person name="Deshpande N."/>
            <person name="von Doehren H."/>
            <person name="Ebbole D.J."/>
            <person name="Esquivel-Naranjo E.U."/>
            <person name="Fekete E."/>
            <person name="Flipphi M."/>
            <person name="Glaser F."/>
            <person name="Gomez-Rodriguez E.Y."/>
            <person name="Gruber S."/>
            <person name="Han C."/>
            <person name="Henrissat B."/>
            <person name="Hermosa R."/>
            <person name="Hernandez-Onate M."/>
            <person name="Karaffa L."/>
            <person name="Kosti I."/>
            <person name="Le Crom S."/>
            <person name="Lindquist E."/>
            <person name="Lucas S."/>
            <person name="Luebeck M."/>
            <person name="Luebeck P.S."/>
            <person name="Margeot A."/>
            <person name="Metz B."/>
            <person name="Misra M."/>
            <person name="Nevalainen H."/>
            <person name="Omann M."/>
            <person name="Packer N."/>
            <person name="Perrone G."/>
            <person name="Uresti-Rivera E.E."/>
            <person name="Salamov A."/>
            <person name="Schmoll M."/>
            <person name="Seiboth B."/>
            <person name="Shapiro H."/>
            <person name="Sukno S."/>
            <person name="Tamayo-Ramos J.A."/>
            <person name="Tisch D."/>
            <person name="Wiest A."/>
            <person name="Wilkinson H.H."/>
            <person name="Zhang M."/>
            <person name="Coutinho P.M."/>
            <person name="Kenerley C.M."/>
            <person name="Monte E."/>
            <person name="Baker S.E."/>
            <person name="Grigoriev I.V."/>
        </authorList>
    </citation>
    <scope>NUCLEOTIDE SEQUENCE [LARGE SCALE GENOMIC DNA]</scope>
    <source>
        <strain evidence="2">Gv29-8 / FGSC 10586</strain>
    </source>
</reference>
<dbReference type="InParanoid" id="G9MTW9"/>
<name>G9MTW9_HYPVG</name>
<dbReference type="EMBL" id="ABDF02000019">
    <property type="protein sequence ID" value="EHK22110.1"/>
    <property type="molecule type" value="Genomic_DNA"/>
</dbReference>
<keyword evidence="2" id="KW-1185">Reference proteome</keyword>
<protein>
    <submittedName>
        <fullName evidence="1">Uncharacterized protein</fullName>
    </submittedName>
</protein>
<organism evidence="1 2">
    <name type="scientific">Hypocrea virens (strain Gv29-8 / FGSC 10586)</name>
    <name type="common">Gliocladium virens</name>
    <name type="synonym">Trichoderma virens</name>
    <dbReference type="NCBI Taxonomy" id="413071"/>
    <lineage>
        <taxon>Eukaryota</taxon>
        <taxon>Fungi</taxon>
        <taxon>Dikarya</taxon>
        <taxon>Ascomycota</taxon>
        <taxon>Pezizomycotina</taxon>
        <taxon>Sordariomycetes</taxon>
        <taxon>Hypocreomycetidae</taxon>
        <taxon>Hypocreales</taxon>
        <taxon>Hypocreaceae</taxon>
        <taxon>Trichoderma</taxon>
    </lineage>
</organism>
<dbReference type="HOGENOM" id="CLU_715838_0_0_1"/>
<dbReference type="GeneID" id="25797426"/>
<dbReference type="RefSeq" id="XP_013956303.1">
    <property type="nucleotide sequence ID" value="XM_014100828.1"/>
</dbReference>
<proteinExistence type="predicted"/>
<accession>G9MTW9</accession>
<dbReference type="AlphaFoldDB" id="G9MTW9"/>
<dbReference type="VEuPathDB" id="FungiDB:TRIVIDRAFT_71058"/>
<evidence type="ECO:0000313" key="2">
    <source>
        <dbReference type="Proteomes" id="UP000007115"/>
    </source>
</evidence>
<evidence type="ECO:0000313" key="1">
    <source>
        <dbReference type="EMBL" id="EHK22110.1"/>
    </source>
</evidence>
<dbReference type="Proteomes" id="UP000007115">
    <property type="component" value="Unassembled WGS sequence"/>
</dbReference>
<comment type="caution">
    <text evidence="1">The sequence shown here is derived from an EMBL/GenBank/DDBJ whole genome shotgun (WGS) entry which is preliminary data.</text>
</comment>
<dbReference type="eggNOG" id="ENOG502RZ5C">
    <property type="taxonomic scope" value="Eukaryota"/>
</dbReference>
<dbReference type="OrthoDB" id="4138492at2759"/>
<gene>
    <name evidence="1" type="ORF">TRIVIDRAFT_71058</name>
</gene>